<protein>
    <submittedName>
        <fullName evidence="2">Uncharacterized protein</fullName>
    </submittedName>
</protein>
<evidence type="ECO:0000313" key="3">
    <source>
        <dbReference type="Proteomes" id="UP001239994"/>
    </source>
</evidence>
<feature type="compositionally biased region" description="Pro residues" evidence="1">
    <location>
        <begin position="260"/>
        <end position="270"/>
    </location>
</feature>
<feature type="compositionally biased region" description="Polar residues" evidence="1">
    <location>
        <begin position="10"/>
        <end position="19"/>
    </location>
</feature>
<dbReference type="AlphaFoldDB" id="A0AAD8YP05"/>
<dbReference type="EMBL" id="JAROKS010000026">
    <property type="protein sequence ID" value="KAK1784603.1"/>
    <property type="molecule type" value="Genomic_DNA"/>
</dbReference>
<feature type="region of interest" description="Disordered" evidence="1">
    <location>
        <begin position="235"/>
        <end position="328"/>
    </location>
</feature>
<sequence length="328" mass="34462">MPAPRHAGQSVRQSVSDRTNPIRAETPPPASSRQCRRASGTRPGQGPAALALPCRLSAQALQAVQAADEAHTEPKNSPCTVEKAIPTGPWAWGPRVTKQWGLGIPNYPGGYGAQCPEAPHPTAEVTYSVAWGGSQGKCVWLHADACTEEEPGWGSCKEQRSHSASPSGAGGSRKGWSLCVGFLSTEGLRVTSTPPHFETDPWWQLLGEHRDVSIRLSKEIAPGSSSLAPTFSLRLQATGSPIPPPWDGAENEASSAPDSNPTPPPKPPSMAPGGTLLAPHFIKQPLQPAVTGTAARPVRTGRHTSHPPSALTPHDPTLAQIGKTDNQG</sequence>
<gene>
    <name evidence="2" type="ORF">P4O66_003294</name>
</gene>
<proteinExistence type="predicted"/>
<evidence type="ECO:0000313" key="2">
    <source>
        <dbReference type="EMBL" id="KAK1784603.1"/>
    </source>
</evidence>
<reference evidence="2" key="1">
    <citation type="submission" date="2023-03" db="EMBL/GenBank/DDBJ databases">
        <title>Electrophorus voltai genome.</title>
        <authorList>
            <person name="Bian C."/>
        </authorList>
    </citation>
    <scope>NUCLEOTIDE SEQUENCE</scope>
    <source>
        <strain evidence="2">CB-2022</strain>
        <tissue evidence="2">Muscle</tissue>
    </source>
</reference>
<feature type="region of interest" description="Disordered" evidence="1">
    <location>
        <begin position="152"/>
        <end position="173"/>
    </location>
</feature>
<comment type="caution">
    <text evidence="2">The sequence shown here is derived from an EMBL/GenBank/DDBJ whole genome shotgun (WGS) entry which is preliminary data.</text>
</comment>
<name>A0AAD8YP05_9TELE</name>
<organism evidence="2 3">
    <name type="scientific">Electrophorus voltai</name>
    <dbReference type="NCBI Taxonomy" id="2609070"/>
    <lineage>
        <taxon>Eukaryota</taxon>
        <taxon>Metazoa</taxon>
        <taxon>Chordata</taxon>
        <taxon>Craniata</taxon>
        <taxon>Vertebrata</taxon>
        <taxon>Euteleostomi</taxon>
        <taxon>Actinopterygii</taxon>
        <taxon>Neopterygii</taxon>
        <taxon>Teleostei</taxon>
        <taxon>Ostariophysi</taxon>
        <taxon>Gymnotiformes</taxon>
        <taxon>Gymnotoidei</taxon>
        <taxon>Gymnotidae</taxon>
        <taxon>Electrophorus</taxon>
    </lineage>
</organism>
<dbReference type="Proteomes" id="UP001239994">
    <property type="component" value="Unassembled WGS sequence"/>
</dbReference>
<feature type="region of interest" description="Disordered" evidence="1">
    <location>
        <begin position="1"/>
        <end position="49"/>
    </location>
</feature>
<keyword evidence="3" id="KW-1185">Reference proteome</keyword>
<evidence type="ECO:0000256" key="1">
    <source>
        <dbReference type="SAM" id="MobiDB-lite"/>
    </source>
</evidence>
<accession>A0AAD8YP05</accession>